<feature type="binding site" evidence="8">
    <location>
        <begin position="209"/>
        <end position="211"/>
    </location>
    <ligand>
        <name>substrate</name>
    </ligand>
</feature>
<keyword evidence="12" id="KW-1185">Reference proteome</keyword>
<dbReference type="Gene3D" id="2.30.42.10">
    <property type="match status" value="1"/>
</dbReference>
<dbReference type="InterPro" id="IPR036034">
    <property type="entry name" value="PDZ_sf"/>
</dbReference>
<feature type="chain" id="PRO_5039618412" evidence="9">
    <location>
        <begin position="22"/>
        <end position="464"/>
    </location>
</feature>
<dbReference type="InterPro" id="IPR001940">
    <property type="entry name" value="Peptidase_S1C"/>
</dbReference>
<dbReference type="OrthoDB" id="9758917at2"/>
<dbReference type="PROSITE" id="PS50106">
    <property type="entry name" value="PDZ"/>
    <property type="match status" value="1"/>
</dbReference>
<feature type="active site" description="Charge relay system" evidence="7">
    <location>
        <position position="211"/>
    </location>
</feature>
<dbReference type="NCBIfam" id="TIGR02037">
    <property type="entry name" value="degP_htrA_DO"/>
    <property type="match status" value="1"/>
</dbReference>
<dbReference type="Pfam" id="PF13180">
    <property type="entry name" value="PDZ_2"/>
    <property type="match status" value="2"/>
</dbReference>
<dbReference type="PRINTS" id="PR00834">
    <property type="entry name" value="PROTEASES2C"/>
</dbReference>
<evidence type="ECO:0000256" key="7">
    <source>
        <dbReference type="PIRSR" id="PIRSR611782-1"/>
    </source>
</evidence>
<dbReference type="Proteomes" id="UP000187344">
    <property type="component" value="Unassembled WGS sequence"/>
</dbReference>
<comment type="similarity">
    <text evidence="1">Belongs to the peptidase S1C family.</text>
</comment>
<dbReference type="Pfam" id="PF13365">
    <property type="entry name" value="Trypsin_2"/>
    <property type="match status" value="1"/>
</dbReference>
<dbReference type="InterPro" id="IPR011782">
    <property type="entry name" value="Pept_S1C_Do"/>
</dbReference>
<organism evidence="11 12">
    <name type="scientific">Bartonella apis</name>
    <dbReference type="NCBI Taxonomy" id="1686310"/>
    <lineage>
        <taxon>Bacteria</taxon>
        <taxon>Pseudomonadati</taxon>
        <taxon>Pseudomonadota</taxon>
        <taxon>Alphaproteobacteria</taxon>
        <taxon>Hyphomicrobiales</taxon>
        <taxon>Bartonellaceae</taxon>
        <taxon>Bartonella</taxon>
    </lineage>
</organism>
<feature type="active site" description="Charge relay system" evidence="7">
    <location>
        <position position="105"/>
    </location>
</feature>
<evidence type="ECO:0000256" key="4">
    <source>
        <dbReference type="ARBA" id="ARBA00022737"/>
    </source>
</evidence>
<feature type="signal peptide" evidence="9">
    <location>
        <begin position="1"/>
        <end position="21"/>
    </location>
</feature>
<dbReference type="PANTHER" id="PTHR22939:SF129">
    <property type="entry name" value="SERINE PROTEASE HTRA2, MITOCHONDRIAL"/>
    <property type="match status" value="1"/>
</dbReference>
<keyword evidence="4" id="KW-0677">Repeat</keyword>
<dbReference type="InterPro" id="IPR001478">
    <property type="entry name" value="PDZ"/>
</dbReference>
<proteinExistence type="inferred from homology"/>
<evidence type="ECO:0000256" key="6">
    <source>
        <dbReference type="ARBA" id="ARBA00022825"/>
    </source>
</evidence>
<dbReference type="Gene3D" id="2.30.42.60">
    <property type="match status" value="1"/>
</dbReference>
<dbReference type="SMART" id="SM00228">
    <property type="entry name" value="PDZ"/>
    <property type="match status" value="2"/>
</dbReference>
<dbReference type="Gene3D" id="2.40.10.120">
    <property type="match status" value="1"/>
</dbReference>
<gene>
    <name evidence="11" type="ORF">PEB0149_000490</name>
</gene>
<dbReference type="AlphaFoldDB" id="A0A1R0F6P5"/>
<feature type="domain" description="PDZ" evidence="10">
    <location>
        <begin position="251"/>
        <end position="322"/>
    </location>
</feature>
<feature type="binding site" evidence="8">
    <location>
        <position position="135"/>
    </location>
    <ligand>
        <name>substrate</name>
    </ligand>
</feature>
<dbReference type="GO" id="GO:0006515">
    <property type="term" value="P:protein quality control for misfolded or incompletely synthesized proteins"/>
    <property type="evidence" value="ECO:0007669"/>
    <property type="project" value="TreeGrafter"/>
</dbReference>
<keyword evidence="2 11" id="KW-0645">Protease</keyword>
<dbReference type="InterPro" id="IPR009003">
    <property type="entry name" value="Peptidase_S1_PA"/>
</dbReference>
<evidence type="ECO:0000313" key="12">
    <source>
        <dbReference type="Proteomes" id="UP000187344"/>
    </source>
</evidence>
<sequence>MKLSFKAIILFSILTVILPQAGFSEVPQSQAEIKLSFAPLVKATAPSVVNVYAARIVKARSPFANDPFFEQFFGQSLQNAPSRRQSSLGSGVIVDQSGLIVTNYHVIRDADEIKVALSDGREFESKVMLKDEATDIAVLKITPKGAPFPVLPLGDSDAVEVGDLVLAIGDPFGVGQTVTSGIVSAQARTRVGISDFDFFIQTDAPINPGNSGGALIDMKGKLIGINTAIYSQSGGSVGIGFAIPANLVKTVVDAVKRGEQTFEPPYIGASFQTVTADVAEGLGMDQPYGAIITDVAKQSPAEKAGLIIGDVILKANNIRIDNPDSLGYRLMTTGIGHTLDIEYLRNGKTANTSISLTSIPENEIARPEKLSGNTPFSGAEVMNLTPMNARRFHVAPDSNGVVINDVEDNSNASGLFQRGDIIHGLNGKEVKTVADLKKILSNGQPRIWQLEYERNGMLVRQFVR</sequence>
<reference evidence="11 12" key="1">
    <citation type="submission" date="2016-12" db="EMBL/GenBank/DDBJ databases">
        <title>Comparative genomics of Bartonella apis.</title>
        <authorList>
            <person name="Engel P."/>
        </authorList>
    </citation>
    <scope>NUCLEOTIDE SEQUENCE [LARGE SCALE GENOMIC DNA]</scope>
    <source>
        <strain evidence="11 12">PEB0149</strain>
    </source>
</reference>
<accession>A0A1R0F6P5</accession>
<evidence type="ECO:0000256" key="2">
    <source>
        <dbReference type="ARBA" id="ARBA00022670"/>
    </source>
</evidence>
<dbReference type="GO" id="GO:0042597">
    <property type="term" value="C:periplasmic space"/>
    <property type="evidence" value="ECO:0007669"/>
    <property type="project" value="TreeGrafter"/>
</dbReference>
<keyword evidence="6" id="KW-0720">Serine protease</keyword>
<keyword evidence="5" id="KW-0378">Hydrolase</keyword>
<evidence type="ECO:0000259" key="10">
    <source>
        <dbReference type="PROSITE" id="PS50106"/>
    </source>
</evidence>
<evidence type="ECO:0000256" key="3">
    <source>
        <dbReference type="ARBA" id="ARBA00022729"/>
    </source>
</evidence>
<dbReference type="SUPFAM" id="SSF50494">
    <property type="entry name" value="Trypsin-like serine proteases"/>
    <property type="match status" value="1"/>
</dbReference>
<feature type="binding site" evidence="8">
    <location>
        <position position="105"/>
    </location>
    <ligand>
        <name>substrate</name>
    </ligand>
</feature>
<evidence type="ECO:0000313" key="11">
    <source>
        <dbReference type="EMBL" id="OLY42643.1"/>
    </source>
</evidence>
<dbReference type="GO" id="GO:0004252">
    <property type="term" value="F:serine-type endopeptidase activity"/>
    <property type="evidence" value="ECO:0007669"/>
    <property type="project" value="InterPro"/>
</dbReference>
<comment type="caution">
    <text evidence="11">The sequence shown here is derived from an EMBL/GenBank/DDBJ whole genome shotgun (WGS) entry which is preliminary data.</text>
</comment>
<evidence type="ECO:0000256" key="8">
    <source>
        <dbReference type="PIRSR" id="PIRSR611782-2"/>
    </source>
</evidence>
<feature type="active site" description="Charge relay system" evidence="7">
    <location>
        <position position="135"/>
    </location>
</feature>
<evidence type="ECO:0000256" key="5">
    <source>
        <dbReference type="ARBA" id="ARBA00022801"/>
    </source>
</evidence>
<dbReference type="SUPFAM" id="SSF50156">
    <property type="entry name" value="PDZ domain-like"/>
    <property type="match status" value="2"/>
</dbReference>
<evidence type="ECO:0000256" key="1">
    <source>
        <dbReference type="ARBA" id="ARBA00010541"/>
    </source>
</evidence>
<protein>
    <submittedName>
        <fullName evidence="11">Do/DeqQ family serine protease</fullName>
    </submittedName>
</protein>
<dbReference type="RefSeq" id="WP_075870857.1">
    <property type="nucleotide sequence ID" value="NZ_CALYQA010000008.1"/>
</dbReference>
<dbReference type="EMBL" id="LXYT01000003">
    <property type="protein sequence ID" value="OLY42643.1"/>
    <property type="molecule type" value="Genomic_DNA"/>
</dbReference>
<keyword evidence="3 9" id="KW-0732">Signal</keyword>
<dbReference type="PANTHER" id="PTHR22939">
    <property type="entry name" value="SERINE PROTEASE FAMILY S1C HTRA-RELATED"/>
    <property type="match status" value="1"/>
</dbReference>
<evidence type="ECO:0000256" key="9">
    <source>
        <dbReference type="SAM" id="SignalP"/>
    </source>
</evidence>
<name>A0A1R0F6P5_9HYPH</name>